<dbReference type="Gene3D" id="1.10.20.140">
    <property type="match status" value="1"/>
</dbReference>
<evidence type="ECO:0000313" key="15">
    <source>
        <dbReference type="Proteomes" id="UP000320393"/>
    </source>
</evidence>
<evidence type="ECO:0000256" key="11">
    <source>
        <dbReference type="RuleBase" id="RU003783"/>
    </source>
</evidence>
<keyword evidence="7 10" id="KW-0067">ATP-binding</keyword>
<dbReference type="Proteomes" id="UP000320393">
    <property type="component" value="Unassembled WGS sequence"/>
</dbReference>
<dbReference type="GO" id="GO:0052381">
    <property type="term" value="F:tRNA dimethylallyltransferase activity"/>
    <property type="evidence" value="ECO:0007669"/>
    <property type="project" value="UniProtKB-UniRule"/>
</dbReference>
<reference evidence="14 15" key="1">
    <citation type="journal article" date="2019" name="Nat. Microbiol.">
        <title>Mediterranean grassland soil C-N compound turnover is dependent on rainfall and depth, and is mediated by genomically divergent microorganisms.</title>
        <authorList>
            <person name="Diamond S."/>
            <person name="Andeer P.F."/>
            <person name="Li Z."/>
            <person name="Crits-Christoph A."/>
            <person name="Burstein D."/>
            <person name="Anantharaman K."/>
            <person name="Lane K.R."/>
            <person name="Thomas B.C."/>
            <person name="Pan C."/>
            <person name="Northen T.R."/>
            <person name="Banfield J.F."/>
        </authorList>
    </citation>
    <scope>NUCLEOTIDE SEQUENCE [LARGE SCALE GENOMIC DNA]</scope>
    <source>
        <strain evidence="14">NP_5</strain>
    </source>
</reference>
<dbReference type="NCBIfam" id="TIGR00174">
    <property type="entry name" value="miaA"/>
    <property type="match status" value="1"/>
</dbReference>
<dbReference type="EC" id="2.5.1.75" evidence="10"/>
<feature type="binding site" evidence="10">
    <location>
        <begin position="13"/>
        <end position="18"/>
    </location>
    <ligand>
        <name>substrate</name>
    </ligand>
</feature>
<comment type="catalytic activity">
    <reaction evidence="9 10 11">
        <text>adenosine(37) in tRNA + dimethylallyl diphosphate = N(6)-dimethylallyladenosine(37) in tRNA + diphosphate</text>
        <dbReference type="Rhea" id="RHEA:26482"/>
        <dbReference type="Rhea" id="RHEA-COMP:10162"/>
        <dbReference type="Rhea" id="RHEA-COMP:10375"/>
        <dbReference type="ChEBI" id="CHEBI:33019"/>
        <dbReference type="ChEBI" id="CHEBI:57623"/>
        <dbReference type="ChEBI" id="CHEBI:74411"/>
        <dbReference type="ChEBI" id="CHEBI:74415"/>
        <dbReference type="EC" id="2.5.1.75"/>
    </reaction>
</comment>
<dbReference type="InterPro" id="IPR027417">
    <property type="entry name" value="P-loop_NTPase"/>
</dbReference>
<evidence type="ECO:0000256" key="7">
    <source>
        <dbReference type="ARBA" id="ARBA00022840"/>
    </source>
</evidence>
<evidence type="ECO:0000313" key="14">
    <source>
        <dbReference type="EMBL" id="TMJ14038.1"/>
    </source>
</evidence>
<evidence type="ECO:0000256" key="8">
    <source>
        <dbReference type="ARBA" id="ARBA00022842"/>
    </source>
</evidence>
<evidence type="ECO:0000256" key="4">
    <source>
        <dbReference type="ARBA" id="ARBA00022679"/>
    </source>
</evidence>
<comment type="caution">
    <text evidence="14">The sequence shown here is derived from an EMBL/GenBank/DDBJ whole genome shotgun (WGS) entry which is preliminary data.</text>
</comment>
<proteinExistence type="inferred from homology"/>
<feature type="region of interest" description="Interaction with substrate tRNA" evidence="10">
    <location>
        <begin position="36"/>
        <end position="39"/>
    </location>
</feature>
<dbReference type="Pfam" id="PF01715">
    <property type="entry name" value="IPPT"/>
    <property type="match status" value="1"/>
</dbReference>
<keyword evidence="4 10" id="KW-0808">Transferase</keyword>
<protein>
    <recommendedName>
        <fullName evidence="10">tRNA dimethylallyltransferase</fullName>
        <ecNumber evidence="10">2.5.1.75</ecNumber>
    </recommendedName>
    <alternativeName>
        <fullName evidence="10">Dimethylallyl diphosphate:tRNA dimethylallyltransferase</fullName>
        <shortName evidence="10">DMAPP:tRNA dimethylallyltransferase</shortName>
        <shortName evidence="10">DMATase</shortName>
    </alternativeName>
    <alternativeName>
        <fullName evidence="10">Isopentenyl-diphosphate:tRNA isopentenyltransferase</fullName>
        <shortName evidence="10">IPP transferase</shortName>
        <shortName evidence="10">IPPT</shortName>
        <shortName evidence="10">IPTase</shortName>
    </alternativeName>
</protein>
<dbReference type="PANTHER" id="PTHR11088:SF60">
    <property type="entry name" value="TRNA DIMETHYLALLYLTRANSFERASE"/>
    <property type="match status" value="1"/>
</dbReference>
<dbReference type="PANTHER" id="PTHR11088">
    <property type="entry name" value="TRNA DIMETHYLALLYLTRANSFERASE"/>
    <property type="match status" value="1"/>
</dbReference>
<evidence type="ECO:0000256" key="5">
    <source>
        <dbReference type="ARBA" id="ARBA00022694"/>
    </source>
</evidence>
<evidence type="ECO:0000256" key="6">
    <source>
        <dbReference type="ARBA" id="ARBA00022741"/>
    </source>
</evidence>
<comment type="caution">
    <text evidence="10">Lacks conserved residue(s) required for the propagation of feature annotation.</text>
</comment>
<dbReference type="GO" id="GO:0005524">
    <property type="term" value="F:ATP binding"/>
    <property type="evidence" value="ECO:0007669"/>
    <property type="project" value="UniProtKB-UniRule"/>
</dbReference>
<dbReference type="EMBL" id="VBAM01000129">
    <property type="protein sequence ID" value="TMJ14038.1"/>
    <property type="molecule type" value="Genomic_DNA"/>
</dbReference>
<dbReference type="SUPFAM" id="SSF52540">
    <property type="entry name" value="P-loop containing nucleoside triphosphate hydrolases"/>
    <property type="match status" value="2"/>
</dbReference>
<evidence type="ECO:0000256" key="9">
    <source>
        <dbReference type="ARBA" id="ARBA00049563"/>
    </source>
</evidence>
<comment type="cofactor">
    <cofactor evidence="1 10">
        <name>Mg(2+)</name>
        <dbReference type="ChEBI" id="CHEBI:18420"/>
    </cofactor>
</comment>
<gene>
    <name evidence="10 14" type="primary">miaA</name>
    <name evidence="14" type="ORF">E6H02_04075</name>
</gene>
<comment type="function">
    <text evidence="2 10 12">Catalyzes the transfer of a dimethylallyl group onto the adenine at position 37 in tRNAs that read codons beginning with uridine, leading to the formation of N6-(dimethylallyl)adenosine (i(6)A).</text>
</comment>
<keyword evidence="5 10" id="KW-0819">tRNA processing</keyword>
<feature type="site" description="Interaction with substrate tRNA" evidence="10">
    <location>
        <position position="102"/>
    </location>
</feature>
<comment type="subunit">
    <text evidence="10">Monomer.</text>
</comment>
<evidence type="ECO:0000256" key="2">
    <source>
        <dbReference type="ARBA" id="ARBA00003213"/>
    </source>
</evidence>
<evidence type="ECO:0000256" key="3">
    <source>
        <dbReference type="ARBA" id="ARBA00005842"/>
    </source>
</evidence>
<comment type="similarity">
    <text evidence="3 10 13">Belongs to the IPP transferase family.</text>
</comment>
<name>A0A537M197_9BACT</name>
<dbReference type="GO" id="GO:0006400">
    <property type="term" value="P:tRNA modification"/>
    <property type="evidence" value="ECO:0007669"/>
    <property type="project" value="TreeGrafter"/>
</dbReference>
<keyword evidence="8 10" id="KW-0460">Magnesium</keyword>
<dbReference type="InterPro" id="IPR039657">
    <property type="entry name" value="Dimethylallyltransferase"/>
</dbReference>
<sequence length="312" mass="34271">MRGPSLVVLAGPTGVGKTSAAIAFAEAVGAEIVCADSRTLYRGMDIGTAKPTARDRARVPHHLLDIARPDQVVTLADYQRLARRAIDVIRGRGRLPLLVGGSGLHIRAVVDGPEIPPAEPDWNLRETLEAEERAGGPGLLHGRLREVDPAAAARIHPSNLRRIIRALEVHAKTGIPISVLQRANEPPSHPAGRGSVAMIALVVDRARLYDRIHRRIDEQLAAGLVEEVRALVGARYPKTLPALQGVGYKELIPYVEGSLSLEESTVLIRRNTRRYAKRQLTWFRNDARYRWLDVADDPPDAVAARIHAMIWI</sequence>
<accession>A0A537M197</accession>
<keyword evidence="6 10" id="KW-0547">Nucleotide-binding</keyword>
<evidence type="ECO:0000256" key="1">
    <source>
        <dbReference type="ARBA" id="ARBA00001946"/>
    </source>
</evidence>
<evidence type="ECO:0000256" key="13">
    <source>
        <dbReference type="RuleBase" id="RU003785"/>
    </source>
</evidence>
<dbReference type="AlphaFoldDB" id="A0A537M197"/>
<feature type="binding site" evidence="10">
    <location>
        <begin position="11"/>
        <end position="18"/>
    </location>
    <ligand>
        <name>ATP</name>
        <dbReference type="ChEBI" id="CHEBI:30616"/>
    </ligand>
</feature>
<dbReference type="InterPro" id="IPR018022">
    <property type="entry name" value="IPT"/>
</dbReference>
<evidence type="ECO:0000256" key="12">
    <source>
        <dbReference type="RuleBase" id="RU003784"/>
    </source>
</evidence>
<evidence type="ECO:0000256" key="10">
    <source>
        <dbReference type="HAMAP-Rule" id="MF_00185"/>
    </source>
</evidence>
<organism evidence="14 15">
    <name type="scientific">Candidatus Segetimicrobium genomatis</name>
    <dbReference type="NCBI Taxonomy" id="2569760"/>
    <lineage>
        <taxon>Bacteria</taxon>
        <taxon>Bacillati</taxon>
        <taxon>Candidatus Sysuimicrobiota</taxon>
        <taxon>Candidatus Sysuimicrobiia</taxon>
        <taxon>Candidatus Sysuimicrobiales</taxon>
        <taxon>Candidatus Segetimicrobiaceae</taxon>
        <taxon>Candidatus Segetimicrobium</taxon>
    </lineage>
</organism>
<dbReference type="Gene3D" id="3.40.50.300">
    <property type="entry name" value="P-loop containing nucleotide triphosphate hydrolases"/>
    <property type="match status" value="1"/>
</dbReference>
<dbReference type="HAMAP" id="MF_00185">
    <property type="entry name" value="IPP_trans"/>
    <property type="match status" value="1"/>
</dbReference>
<feature type="site" description="Interaction with substrate tRNA" evidence="10">
    <location>
        <position position="125"/>
    </location>
</feature>